<dbReference type="InterPro" id="IPR015797">
    <property type="entry name" value="NUDIX_hydrolase-like_dom_sf"/>
</dbReference>
<sequence length="152" mass="16682">MSGLNRFLDQIRPTVRAVIRRDGRLLVQVKQKPGQPTYLTLPGGRQDPGETLEAAVARECREEIGAEVVVGPLLHVADVFKPKHGKLRHQIEVLFACEVAANYIPRLGLKPDKSQIATIWVSPDDPVRAFHPNYGTALGDSAAPIYLGRLDG</sequence>
<accession>A0ABV3L8X2</accession>
<protein>
    <submittedName>
        <fullName evidence="4">NUDIX domain-containing protein</fullName>
    </submittedName>
</protein>
<dbReference type="InterPro" id="IPR020476">
    <property type="entry name" value="Nudix_hydrolase"/>
</dbReference>
<dbReference type="Proteomes" id="UP001553161">
    <property type="component" value="Unassembled WGS sequence"/>
</dbReference>
<dbReference type="RefSeq" id="WP_366193979.1">
    <property type="nucleotide sequence ID" value="NZ_JBFBVU010000021.1"/>
</dbReference>
<comment type="caution">
    <text evidence="4">The sequence shown here is derived from an EMBL/GenBank/DDBJ whole genome shotgun (WGS) entry which is preliminary data.</text>
</comment>
<dbReference type="Gene3D" id="3.90.79.10">
    <property type="entry name" value="Nucleoside Triphosphate Pyrophosphohydrolase"/>
    <property type="match status" value="1"/>
</dbReference>
<proteinExistence type="predicted"/>
<dbReference type="InterPro" id="IPR000086">
    <property type="entry name" value="NUDIX_hydrolase_dom"/>
</dbReference>
<evidence type="ECO:0000313" key="4">
    <source>
        <dbReference type="EMBL" id="MEV8468024.1"/>
    </source>
</evidence>
<organism evidence="4 5">
    <name type="scientific">Meridianimarinicoccus marinus</name>
    <dbReference type="NCBI Taxonomy" id="3231483"/>
    <lineage>
        <taxon>Bacteria</taxon>
        <taxon>Pseudomonadati</taxon>
        <taxon>Pseudomonadota</taxon>
        <taxon>Alphaproteobacteria</taxon>
        <taxon>Rhodobacterales</taxon>
        <taxon>Paracoccaceae</taxon>
        <taxon>Meridianimarinicoccus</taxon>
    </lineage>
</organism>
<evidence type="ECO:0000259" key="3">
    <source>
        <dbReference type="PROSITE" id="PS51462"/>
    </source>
</evidence>
<name>A0ABV3L8X2_9RHOB</name>
<comment type="cofactor">
    <cofactor evidence="1">
        <name>Mg(2+)</name>
        <dbReference type="ChEBI" id="CHEBI:18420"/>
    </cofactor>
</comment>
<evidence type="ECO:0000313" key="5">
    <source>
        <dbReference type="Proteomes" id="UP001553161"/>
    </source>
</evidence>
<dbReference type="EMBL" id="JBFBVU010000021">
    <property type="protein sequence ID" value="MEV8468024.1"/>
    <property type="molecule type" value="Genomic_DNA"/>
</dbReference>
<keyword evidence="2" id="KW-0378">Hydrolase</keyword>
<feature type="domain" description="Nudix hydrolase" evidence="3">
    <location>
        <begin position="10"/>
        <end position="144"/>
    </location>
</feature>
<dbReference type="PANTHER" id="PTHR43046:SF14">
    <property type="entry name" value="MUTT_NUDIX FAMILY PROTEIN"/>
    <property type="match status" value="1"/>
</dbReference>
<reference evidence="4 5" key="1">
    <citation type="submission" date="2024-07" db="EMBL/GenBank/DDBJ databases">
        <authorList>
            <person name="Kang M."/>
        </authorList>
    </citation>
    <scope>NUCLEOTIDE SEQUENCE [LARGE SCALE GENOMIC DNA]</scope>
    <source>
        <strain evidence="4 5">DFM31</strain>
    </source>
</reference>
<dbReference type="SUPFAM" id="SSF55811">
    <property type="entry name" value="Nudix"/>
    <property type="match status" value="1"/>
</dbReference>
<dbReference type="Pfam" id="PF00293">
    <property type="entry name" value="NUDIX"/>
    <property type="match status" value="1"/>
</dbReference>
<dbReference type="PANTHER" id="PTHR43046">
    <property type="entry name" value="GDP-MANNOSE MANNOSYL HYDROLASE"/>
    <property type="match status" value="1"/>
</dbReference>
<evidence type="ECO:0000256" key="1">
    <source>
        <dbReference type="ARBA" id="ARBA00001946"/>
    </source>
</evidence>
<gene>
    <name evidence="4" type="ORF">AB0T83_14705</name>
</gene>
<dbReference type="PRINTS" id="PR00502">
    <property type="entry name" value="NUDIXFAMILY"/>
</dbReference>
<evidence type="ECO:0000256" key="2">
    <source>
        <dbReference type="ARBA" id="ARBA00022801"/>
    </source>
</evidence>
<keyword evidence="5" id="KW-1185">Reference proteome</keyword>
<dbReference type="PROSITE" id="PS51462">
    <property type="entry name" value="NUDIX"/>
    <property type="match status" value="1"/>
</dbReference>